<feature type="region of interest" description="Disordered" evidence="1">
    <location>
        <begin position="754"/>
        <end position="776"/>
    </location>
</feature>
<evidence type="ECO:0000313" key="2">
    <source>
        <dbReference type="EMBL" id="KAG2444149.1"/>
    </source>
</evidence>
<feature type="compositionally biased region" description="Low complexity" evidence="1">
    <location>
        <begin position="1251"/>
        <end position="1265"/>
    </location>
</feature>
<feature type="region of interest" description="Disordered" evidence="1">
    <location>
        <begin position="1095"/>
        <end position="1137"/>
    </location>
</feature>
<reference evidence="2" key="1">
    <citation type="journal article" date="2020" name="bioRxiv">
        <title>Comparative genomics of Chlamydomonas.</title>
        <authorList>
            <person name="Craig R.J."/>
            <person name="Hasan A.R."/>
            <person name="Ness R.W."/>
            <person name="Keightley P.D."/>
        </authorList>
    </citation>
    <scope>NUCLEOTIDE SEQUENCE</scope>
    <source>
        <strain evidence="2">CCAP 11/173</strain>
    </source>
</reference>
<feature type="compositionally biased region" description="Gly residues" evidence="1">
    <location>
        <begin position="705"/>
        <end position="715"/>
    </location>
</feature>
<feature type="region of interest" description="Disordered" evidence="1">
    <location>
        <begin position="23"/>
        <end position="48"/>
    </location>
</feature>
<evidence type="ECO:0000313" key="3">
    <source>
        <dbReference type="Proteomes" id="UP000613740"/>
    </source>
</evidence>
<name>A0A835WB50_9CHLO</name>
<evidence type="ECO:0000256" key="1">
    <source>
        <dbReference type="SAM" id="MobiDB-lite"/>
    </source>
</evidence>
<comment type="caution">
    <text evidence="2">The sequence shown here is derived from an EMBL/GenBank/DDBJ whole genome shotgun (WGS) entry which is preliminary data.</text>
</comment>
<feature type="region of interest" description="Disordered" evidence="1">
    <location>
        <begin position="933"/>
        <end position="952"/>
    </location>
</feature>
<dbReference type="PANTHER" id="PTHR48125">
    <property type="entry name" value="LP07818P1"/>
    <property type="match status" value="1"/>
</dbReference>
<feature type="region of interest" description="Disordered" evidence="1">
    <location>
        <begin position="273"/>
        <end position="293"/>
    </location>
</feature>
<feature type="compositionally biased region" description="Low complexity" evidence="1">
    <location>
        <begin position="206"/>
        <end position="215"/>
    </location>
</feature>
<feature type="compositionally biased region" description="Gly residues" evidence="1">
    <location>
        <begin position="276"/>
        <end position="285"/>
    </location>
</feature>
<feature type="region of interest" description="Disordered" evidence="1">
    <location>
        <begin position="701"/>
        <end position="736"/>
    </location>
</feature>
<accession>A0A835WB50</accession>
<feature type="region of interest" description="Disordered" evidence="1">
    <location>
        <begin position="422"/>
        <end position="457"/>
    </location>
</feature>
<feature type="compositionally biased region" description="Acidic residues" evidence="1">
    <location>
        <begin position="1113"/>
        <end position="1130"/>
    </location>
</feature>
<proteinExistence type="predicted"/>
<feature type="compositionally biased region" description="Basic residues" evidence="1">
    <location>
        <begin position="1095"/>
        <end position="1104"/>
    </location>
</feature>
<feature type="region of interest" description="Disordered" evidence="1">
    <location>
        <begin position="1241"/>
        <end position="1265"/>
    </location>
</feature>
<gene>
    <name evidence="2" type="ORF">HYH02_009088</name>
</gene>
<protein>
    <submittedName>
        <fullName evidence="2">Uncharacterized protein</fullName>
    </submittedName>
</protein>
<feature type="compositionally biased region" description="Acidic residues" evidence="1">
    <location>
        <begin position="754"/>
        <end position="767"/>
    </location>
</feature>
<keyword evidence="3" id="KW-1185">Reference proteome</keyword>
<dbReference type="PANTHER" id="PTHR48125:SF10">
    <property type="entry name" value="OS12G0136300 PROTEIN"/>
    <property type="match status" value="1"/>
</dbReference>
<sequence length="1331" mass="139180">MSASALAALQDRRQRLLLAALLPGDEGPGESAGAARAALDEPSATAGELLPPTARRASALLRHLHPSACAAADARKPILLTSLTASGGVAAAGLGLAASAAAHPTSSDAAPPVPPCNAAAARKRLPWAHLHESEAAAAASDAAWALAQRLESAGEGPGAAGGDGAAHAAAGCDLEALVAALIHLEELSDVVNSYDDVEVVDRDGGSSSSSSSSSSNQAGEQRRRHTGVEFVRPDVEAAIRDSGSPRLQRQHRLIMADGWRTRFAAAAAAANETGTGAEGHTGGGIPAAPRPRPRARVRAAEVERALAGYIPTREGAWAAEALLSMYQHKLQYEDLRKRFESMCARDVAHTEAVLQQVAVIRTVVNTLAPPVHEGRGPDQPPRVGEGLPMPLDTLVNIARSLRGSCFTANAAARKLERFQKGATRAGGGGAGAAGGISSGSKSGNTAEGGGDGSNGTSSNSISATIELAVLRHDAAATRDWEQLVALARAKGSPTPAKTALCVLKDAILGLALLRQHAAGPGAHRNAVAAAAYADGGPLLPLACATVGALYRCSIESVRRQLCPSVLYTCLAYGPTRLPSPTSLEASEAEPGAATSPASRNPLAALVSSWQDAETETDRAAGPPPARYSWKHTNMVDVHFSDCGPLLAAEAALRIELLFGGGAALGTMHIQIYADALITARLEQRFAGLNSLARCMAERDAAHDGVSGGGGSGGMNGRAKGSSSGSGSGSGAAGPHEPNDYGAGLFEAFYEEWDSAGDSGEGEGEDGPEAAGQSVLGGGDSARLLRRLQLRLRRHVSLDAPFTPWGRDSLEGGADLLRGVLRATEAFVRAACARLRQQGRPAPLPGVEGTWYEELISSVGVWKAWLDQSHEKRASLLDCYQLEAAGYGGAKEDSAGSGGVLAMVLQKVRFAMDSGAAEAEEELRAWQQRCQQRAEDGCQRESGNNGERAEERRAEAEAARKAQWRRRRYAAGRWLTGRRLIDAAEALRPGLLQAHTDSWARLLAAAAAATARFKAVCGEEEAEEADTPMVFTDDQDVVLYQIALTALWGLCLLRPLPADQLPHMRLSTVLAVAAYQRCTAQTALEEFRQLQDDLRRRRQMQRHRQAAGGPPTPAEEEVQQADEEATYDELAESLASGPSDSRDLFNVLSRLPSPFVVRPEPAWAAWPAHPPDSPTAIVREAAAQEPVSPAGEEEDLRLRAARSVYAARQLPYMLQLYDRHGGLLVSLAEAVGWLRAQWQRRQPEADPEAEAEAGPASGAPGQQPDPGLIALLEEAVAAAAEAGAAAVAGGGSESGSGLPGAAPDWGPDQLREWRVLLQHCAGEALVEGLGTV</sequence>
<dbReference type="OrthoDB" id="10674109at2759"/>
<feature type="compositionally biased region" description="Gly residues" evidence="1">
    <location>
        <begin position="424"/>
        <end position="437"/>
    </location>
</feature>
<dbReference type="EMBL" id="JAEHOD010000029">
    <property type="protein sequence ID" value="KAG2444149.1"/>
    <property type="molecule type" value="Genomic_DNA"/>
</dbReference>
<organism evidence="2 3">
    <name type="scientific">Chlamydomonas schloesseri</name>
    <dbReference type="NCBI Taxonomy" id="2026947"/>
    <lineage>
        <taxon>Eukaryota</taxon>
        <taxon>Viridiplantae</taxon>
        <taxon>Chlorophyta</taxon>
        <taxon>core chlorophytes</taxon>
        <taxon>Chlorophyceae</taxon>
        <taxon>CS clade</taxon>
        <taxon>Chlamydomonadales</taxon>
        <taxon>Chlamydomonadaceae</taxon>
        <taxon>Chlamydomonas</taxon>
    </lineage>
</organism>
<dbReference type="Proteomes" id="UP000613740">
    <property type="component" value="Unassembled WGS sequence"/>
</dbReference>
<feature type="region of interest" description="Disordered" evidence="1">
    <location>
        <begin position="199"/>
        <end position="228"/>
    </location>
</feature>